<protein>
    <submittedName>
        <fullName evidence="1">Uncharacterized protein</fullName>
    </submittedName>
</protein>
<proteinExistence type="predicted"/>
<accession>A0A3P7D9V9</accession>
<organism evidence="1 2">
    <name type="scientific">Schistocephalus solidus</name>
    <name type="common">Tapeworm</name>
    <dbReference type="NCBI Taxonomy" id="70667"/>
    <lineage>
        <taxon>Eukaryota</taxon>
        <taxon>Metazoa</taxon>
        <taxon>Spiralia</taxon>
        <taxon>Lophotrochozoa</taxon>
        <taxon>Platyhelminthes</taxon>
        <taxon>Cestoda</taxon>
        <taxon>Eucestoda</taxon>
        <taxon>Diphyllobothriidea</taxon>
        <taxon>Diphyllobothriidae</taxon>
        <taxon>Schistocephalus</taxon>
    </lineage>
</organism>
<reference evidence="1 2" key="1">
    <citation type="submission" date="2018-11" db="EMBL/GenBank/DDBJ databases">
        <authorList>
            <consortium name="Pathogen Informatics"/>
        </authorList>
    </citation>
    <scope>NUCLEOTIDE SEQUENCE [LARGE SCALE GENOMIC DNA]</scope>
    <source>
        <strain evidence="1 2">NST_G2</strain>
    </source>
</reference>
<gene>
    <name evidence="1" type="ORF">SSLN_LOCUS14623</name>
</gene>
<dbReference type="AlphaFoldDB" id="A0A3P7D9V9"/>
<sequence>MPVVKINTDLDLPPSLQETIRAVQQLSSRKEPGSDAIPAEIYKHGGAQQMHRLTAIFQEMWHQGQVPQDFIDATVVHLYKKKGHHQPCDNHQGIPLLNIAGKIFARILINLTNGVKQGCVLVSTLFSLMFSAMLTEAYRDERPGIRITYHIDGRLFNQRQMHFRSRVSTATIPELLFADACALNATTEEERQRSIDLFAAACDNFGLRSNTEKTVVMHQSPSNTIYTAAHTKNNSTQLKSVDNFTYLGRNLSRSTKVDNEIALWIAKASQAFGRM</sequence>
<dbReference type="Proteomes" id="UP000275846">
    <property type="component" value="Unassembled WGS sequence"/>
</dbReference>
<name>A0A3P7D9V9_SCHSO</name>
<keyword evidence="2" id="KW-1185">Reference proteome</keyword>
<dbReference type="PANTHER" id="PTHR47027:SF26">
    <property type="entry name" value="REVERSE TRANSCRIPTASE DOMAIN-CONTAINING PROTEIN"/>
    <property type="match status" value="1"/>
</dbReference>
<dbReference type="EMBL" id="UYSU01039140">
    <property type="protein sequence ID" value="VDM01009.1"/>
    <property type="molecule type" value="Genomic_DNA"/>
</dbReference>
<dbReference type="OrthoDB" id="425014at2759"/>
<evidence type="ECO:0000313" key="2">
    <source>
        <dbReference type="Proteomes" id="UP000275846"/>
    </source>
</evidence>
<evidence type="ECO:0000313" key="1">
    <source>
        <dbReference type="EMBL" id="VDM01009.1"/>
    </source>
</evidence>
<dbReference type="PANTHER" id="PTHR47027">
    <property type="entry name" value="REVERSE TRANSCRIPTASE DOMAIN-CONTAINING PROTEIN"/>
    <property type="match status" value="1"/>
</dbReference>